<evidence type="ECO:0000256" key="1">
    <source>
        <dbReference type="SAM" id="MobiDB-lite"/>
    </source>
</evidence>
<comment type="caution">
    <text evidence="2">The sequence shown here is derived from an EMBL/GenBank/DDBJ whole genome shotgun (WGS) entry which is preliminary data.</text>
</comment>
<feature type="region of interest" description="Disordered" evidence="1">
    <location>
        <begin position="33"/>
        <end position="75"/>
    </location>
</feature>
<dbReference type="EMBL" id="LKCN02000021">
    <property type="protein sequence ID" value="RCI08131.1"/>
    <property type="molecule type" value="Genomic_DNA"/>
</dbReference>
<dbReference type="AlphaFoldDB" id="A0A367L138"/>
<sequence length="75" mass="8235">MEGTEPAERQGRKGKGHRSCAVLSIVRSVRFVRPFRPSHPSRPVPSGSPAGNSSERGQQAGHRPVRLHPFDLPFP</sequence>
<protein>
    <submittedName>
        <fullName evidence="2">Uncharacterized protein</fullName>
    </submittedName>
</protein>
<evidence type="ECO:0000313" key="3">
    <source>
        <dbReference type="Proteomes" id="UP000253664"/>
    </source>
</evidence>
<proteinExistence type="predicted"/>
<feature type="region of interest" description="Disordered" evidence="1">
    <location>
        <begin position="1"/>
        <end position="20"/>
    </location>
</feature>
<organism evidence="2 3">
    <name type="scientific">Ophiocordyceps polyrhachis-furcata BCC 54312</name>
    <dbReference type="NCBI Taxonomy" id="1330021"/>
    <lineage>
        <taxon>Eukaryota</taxon>
        <taxon>Fungi</taxon>
        <taxon>Dikarya</taxon>
        <taxon>Ascomycota</taxon>
        <taxon>Pezizomycotina</taxon>
        <taxon>Sordariomycetes</taxon>
        <taxon>Hypocreomycetidae</taxon>
        <taxon>Hypocreales</taxon>
        <taxon>Ophiocordycipitaceae</taxon>
        <taxon>Ophiocordyceps</taxon>
    </lineage>
</organism>
<dbReference type="Proteomes" id="UP000253664">
    <property type="component" value="Unassembled WGS sequence"/>
</dbReference>
<feature type="compositionally biased region" description="Basic and acidic residues" evidence="1">
    <location>
        <begin position="1"/>
        <end position="11"/>
    </location>
</feature>
<reference evidence="2 3" key="1">
    <citation type="journal article" date="2015" name="BMC Genomics">
        <title>Insights from the genome of Ophiocordyceps polyrhachis-furcata to pathogenicity and host specificity in insect fungi.</title>
        <authorList>
            <person name="Wichadakul D."/>
            <person name="Kobmoo N."/>
            <person name="Ingsriswang S."/>
            <person name="Tangphatsornruang S."/>
            <person name="Chantasingh D."/>
            <person name="Luangsa-ard J.J."/>
            <person name="Eurwilaichitr L."/>
        </authorList>
    </citation>
    <scope>NUCLEOTIDE SEQUENCE [LARGE SCALE GENOMIC DNA]</scope>
    <source>
        <strain evidence="2 3">BCC 54312</strain>
    </source>
</reference>
<gene>
    <name evidence="2" type="ORF">L249_6311</name>
</gene>
<keyword evidence="3" id="KW-1185">Reference proteome</keyword>
<accession>A0A367L138</accession>
<name>A0A367L138_9HYPO</name>
<evidence type="ECO:0000313" key="2">
    <source>
        <dbReference type="EMBL" id="RCI08131.1"/>
    </source>
</evidence>